<keyword evidence="3" id="KW-0732">Signal</keyword>
<organism evidence="5">
    <name type="scientific">Magallana gigas</name>
    <name type="common">Pacific oyster</name>
    <name type="synonym">Crassostrea gigas</name>
    <dbReference type="NCBI Taxonomy" id="29159"/>
    <lineage>
        <taxon>Eukaryota</taxon>
        <taxon>Metazoa</taxon>
        <taxon>Spiralia</taxon>
        <taxon>Lophotrochozoa</taxon>
        <taxon>Mollusca</taxon>
        <taxon>Bivalvia</taxon>
        <taxon>Autobranchia</taxon>
        <taxon>Pteriomorphia</taxon>
        <taxon>Ostreida</taxon>
        <taxon>Ostreoidea</taxon>
        <taxon>Ostreidae</taxon>
        <taxon>Magallana</taxon>
    </lineage>
</organism>
<dbReference type="InParanoid" id="K1P0G4"/>
<dbReference type="AlphaFoldDB" id="K1P0G4"/>
<feature type="signal peptide" evidence="3">
    <location>
        <begin position="1"/>
        <end position="18"/>
    </location>
</feature>
<protein>
    <recommendedName>
        <fullName evidence="4">Shisa N-terminal domain-containing protein</fullName>
    </recommendedName>
</protein>
<feature type="region of interest" description="Disordered" evidence="1">
    <location>
        <begin position="322"/>
        <end position="350"/>
    </location>
</feature>
<sequence length="350" mass="38626">MNLWILIASFVIIANTNGQHLDPPESVPVKCNNYNKSENGTILFRWSFVCTTDDYPYCCGEDDSQDLDPAEPVPEKCTSYNISGNGTILYKKSFLCTSSDNPYCCGEEGHQYCCSSSARGGRGGGGRFSGRSRYSSSSRSTSYRSSFSGNRLSSSSSIRSALLLGTVYGASRYRSRARYIADGTLPEVCYNDSYNRSTNGTVSYQGRFFCPLDENMSEDYRYCCGEEGQQYCCTFWDKPGHIVGVVFGIIAGVVALFVVVFCVIKYMKTTKSRNHNRPYTSNISNTSNGHASYPPAYAPPTYEMSCVDSNGKTPYPTSDMMGYSNPSYPPTANAPYPTKDDTGGQHPWKI</sequence>
<keyword evidence="2" id="KW-1133">Transmembrane helix</keyword>
<feature type="domain" description="Shisa N-terminal" evidence="4">
    <location>
        <begin position="75"/>
        <end position="117"/>
    </location>
</feature>
<feature type="transmembrane region" description="Helical" evidence="2">
    <location>
        <begin position="242"/>
        <end position="264"/>
    </location>
</feature>
<evidence type="ECO:0000256" key="3">
    <source>
        <dbReference type="SAM" id="SignalP"/>
    </source>
</evidence>
<feature type="compositionally biased region" description="Low complexity" evidence="1">
    <location>
        <begin position="129"/>
        <end position="153"/>
    </location>
</feature>
<feature type="region of interest" description="Disordered" evidence="1">
    <location>
        <begin position="118"/>
        <end position="153"/>
    </location>
</feature>
<dbReference type="EMBL" id="JH823210">
    <property type="protein sequence ID" value="EKC17182.1"/>
    <property type="molecule type" value="Genomic_DNA"/>
</dbReference>
<reference evidence="5" key="1">
    <citation type="journal article" date="2012" name="Nature">
        <title>The oyster genome reveals stress adaptation and complexity of shell formation.</title>
        <authorList>
            <person name="Zhang G."/>
            <person name="Fang X."/>
            <person name="Guo X."/>
            <person name="Li L."/>
            <person name="Luo R."/>
            <person name="Xu F."/>
            <person name="Yang P."/>
            <person name="Zhang L."/>
            <person name="Wang X."/>
            <person name="Qi H."/>
            <person name="Xiong Z."/>
            <person name="Que H."/>
            <person name="Xie Y."/>
            <person name="Holland P.W."/>
            <person name="Paps J."/>
            <person name="Zhu Y."/>
            <person name="Wu F."/>
            <person name="Chen Y."/>
            <person name="Wang J."/>
            <person name="Peng C."/>
            <person name="Meng J."/>
            <person name="Yang L."/>
            <person name="Liu J."/>
            <person name="Wen B."/>
            <person name="Zhang N."/>
            <person name="Huang Z."/>
            <person name="Zhu Q."/>
            <person name="Feng Y."/>
            <person name="Mount A."/>
            <person name="Hedgecock D."/>
            <person name="Xu Z."/>
            <person name="Liu Y."/>
            <person name="Domazet-Loso T."/>
            <person name="Du Y."/>
            <person name="Sun X."/>
            <person name="Zhang S."/>
            <person name="Liu B."/>
            <person name="Cheng P."/>
            <person name="Jiang X."/>
            <person name="Li J."/>
            <person name="Fan D."/>
            <person name="Wang W."/>
            <person name="Fu W."/>
            <person name="Wang T."/>
            <person name="Wang B."/>
            <person name="Zhang J."/>
            <person name="Peng Z."/>
            <person name="Li Y."/>
            <person name="Li N."/>
            <person name="Wang J."/>
            <person name="Chen M."/>
            <person name="He Y."/>
            <person name="Tan F."/>
            <person name="Song X."/>
            <person name="Zheng Q."/>
            <person name="Huang R."/>
            <person name="Yang H."/>
            <person name="Du X."/>
            <person name="Chen L."/>
            <person name="Yang M."/>
            <person name="Gaffney P.M."/>
            <person name="Wang S."/>
            <person name="Luo L."/>
            <person name="She Z."/>
            <person name="Ming Y."/>
            <person name="Huang W."/>
            <person name="Zhang S."/>
            <person name="Huang B."/>
            <person name="Zhang Y."/>
            <person name="Qu T."/>
            <person name="Ni P."/>
            <person name="Miao G."/>
            <person name="Wang J."/>
            <person name="Wang Q."/>
            <person name="Steinberg C.E."/>
            <person name="Wang H."/>
            <person name="Li N."/>
            <person name="Qian L."/>
            <person name="Zhang G."/>
            <person name="Li Y."/>
            <person name="Yang H."/>
            <person name="Liu X."/>
            <person name="Wang J."/>
            <person name="Yin Y."/>
            <person name="Wang J."/>
        </authorList>
    </citation>
    <scope>NUCLEOTIDE SEQUENCE [LARGE SCALE GENOMIC DNA]</scope>
    <source>
        <strain evidence="5">05x7-T-G4-1.051#20</strain>
    </source>
</reference>
<evidence type="ECO:0000313" key="5">
    <source>
        <dbReference type="EMBL" id="EKC17182.1"/>
    </source>
</evidence>
<dbReference type="HOGENOM" id="CLU_792853_0_0_1"/>
<name>K1P0G4_MAGGI</name>
<evidence type="ECO:0000256" key="1">
    <source>
        <dbReference type="SAM" id="MobiDB-lite"/>
    </source>
</evidence>
<keyword evidence="2" id="KW-0812">Transmembrane</keyword>
<keyword evidence="2" id="KW-0472">Membrane</keyword>
<gene>
    <name evidence="5" type="ORF">CGI_10002070</name>
</gene>
<evidence type="ECO:0000259" key="4">
    <source>
        <dbReference type="Pfam" id="PF13908"/>
    </source>
</evidence>
<dbReference type="InterPro" id="IPR053891">
    <property type="entry name" value="Shisa_N"/>
</dbReference>
<proteinExistence type="predicted"/>
<evidence type="ECO:0000256" key="2">
    <source>
        <dbReference type="SAM" id="Phobius"/>
    </source>
</evidence>
<dbReference type="Pfam" id="PF13908">
    <property type="entry name" value="Shisa_N"/>
    <property type="match status" value="1"/>
</dbReference>
<feature type="chain" id="PRO_5043579248" description="Shisa N-terminal domain-containing protein" evidence="3">
    <location>
        <begin position="19"/>
        <end position="350"/>
    </location>
</feature>
<accession>K1P0G4</accession>